<name>A0A4U5MSV3_STECR</name>
<dbReference type="EMBL" id="AZBU02000006">
    <property type="protein sequence ID" value="TKR72790.1"/>
    <property type="molecule type" value="Genomic_DNA"/>
</dbReference>
<feature type="transmembrane region" description="Helical" evidence="1">
    <location>
        <begin position="126"/>
        <end position="152"/>
    </location>
</feature>
<reference evidence="2 3" key="2">
    <citation type="journal article" date="2019" name="G3 (Bethesda)">
        <title>Hybrid Assembly of the Genome of the Entomopathogenic Nematode Steinernema carpocapsae Identifies the X-Chromosome.</title>
        <authorList>
            <person name="Serra L."/>
            <person name="Macchietto M."/>
            <person name="Macias-Munoz A."/>
            <person name="McGill C.J."/>
            <person name="Rodriguez I.M."/>
            <person name="Rodriguez B."/>
            <person name="Murad R."/>
            <person name="Mortazavi A."/>
        </authorList>
    </citation>
    <scope>NUCLEOTIDE SEQUENCE [LARGE SCALE GENOMIC DNA]</scope>
    <source>
        <strain evidence="2 3">ALL</strain>
    </source>
</reference>
<keyword evidence="1" id="KW-0472">Membrane</keyword>
<feature type="transmembrane region" description="Helical" evidence="1">
    <location>
        <begin position="214"/>
        <end position="235"/>
    </location>
</feature>
<accession>A0A4U5MSV3</accession>
<comment type="caution">
    <text evidence="2">The sequence shown here is derived from an EMBL/GenBank/DDBJ whole genome shotgun (WGS) entry which is preliminary data.</text>
</comment>
<dbReference type="Proteomes" id="UP000298663">
    <property type="component" value="Unassembled WGS sequence"/>
</dbReference>
<reference evidence="2 3" key="1">
    <citation type="journal article" date="2015" name="Genome Biol.">
        <title>Comparative genomics of Steinernema reveals deeply conserved gene regulatory networks.</title>
        <authorList>
            <person name="Dillman A.R."/>
            <person name="Macchietto M."/>
            <person name="Porter C.F."/>
            <person name="Rogers A."/>
            <person name="Williams B."/>
            <person name="Antoshechkin I."/>
            <person name="Lee M.M."/>
            <person name="Goodwin Z."/>
            <person name="Lu X."/>
            <person name="Lewis E.E."/>
            <person name="Goodrich-Blair H."/>
            <person name="Stock S.P."/>
            <person name="Adams B.J."/>
            <person name="Sternberg P.W."/>
            <person name="Mortazavi A."/>
        </authorList>
    </citation>
    <scope>NUCLEOTIDE SEQUENCE [LARGE SCALE GENOMIC DNA]</scope>
    <source>
        <strain evidence="2 3">ALL</strain>
    </source>
</reference>
<keyword evidence="3" id="KW-1185">Reference proteome</keyword>
<feature type="transmembrane region" description="Helical" evidence="1">
    <location>
        <begin position="41"/>
        <end position="65"/>
    </location>
</feature>
<evidence type="ECO:0000256" key="1">
    <source>
        <dbReference type="SAM" id="Phobius"/>
    </source>
</evidence>
<feature type="transmembrane region" description="Helical" evidence="1">
    <location>
        <begin position="164"/>
        <end position="185"/>
    </location>
</feature>
<feature type="transmembrane region" description="Helical" evidence="1">
    <location>
        <begin position="6"/>
        <end position="29"/>
    </location>
</feature>
<feature type="transmembrane region" description="Helical" evidence="1">
    <location>
        <begin position="85"/>
        <end position="105"/>
    </location>
</feature>
<evidence type="ECO:0000313" key="3">
    <source>
        <dbReference type="Proteomes" id="UP000298663"/>
    </source>
</evidence>
<protein>
    <recommendedName>
        <fullName evidence="4">G-protein coupled receptors family 1 profile domain-containing protein</fullName>
    </recommendedName>
</protein>
<sequence length="318" mass="35583">MVVSHLNITIIVLSAIDVILEPYFLFLVIRKSSPGMKIIRVFLLIISLSNFIFSMSFFITSPVMYLSNSYLFIVSSTLASVYGWFMWNFSAFCLSFQMQLSLLMLMYASYELTNPLTDLNTKSIRLWIFVVIFLLTPPVAYIGCNFVAFVNYESYNYSPKSSGLAPIAFVCCYGSSYSVLASVLIMKIRRISTKSPGQISTTTIKLVNNVVKNFLLSNGSVNVCISFPVMLAVVFSLLSMPNASTLMFGITLNTMAAYTTISTIASIFIFAPYRAYTLTLLRRVSRMKPKQQQTVSELQISSVRVDSRAGGVIETKHK</sequence>
<organism evidence="2 3">
    <name type="scientific">Steinernema carpocapsae</name>
    <name type="common">Entomopathogenic nematode</name>
    <dbReference type="NCBI Taxonomy" id="34508"/>
    <lineage>
        <taxon>Eukaryota</taxon>
        <taxon>Metazoa</taxon>
        <taxon>Ecdysozoa</taxon>
        <taxon>Nematoda</taxon>
        <taxon>Chromadorea</taxon>
        <taxon>Rhabditida</taxon>
        <taxon>Tylenchina</taxon>
        <taxon>Panagrolaimomorpha</taxon>
        <taxon>Strongyloidoidea</taxon>
        <taxon>Steinernematidae</taxon>
        <taxon>Steinernema</taxon>
    </lineage>
</organism>
<keyword evidence="1" id="KW-1133">Transmembrane helix</keyword>
<evidence type="ECO:0000313" key="2">
    <source>
        <dbReference type="EMBL" id="TKR72790.1"/>
    </source>
</evidence>
<dbReference type="AlphaFoldDB" id="A0A4U5MSV3"/>
<proteinExistence type="predicted"/>
<evidence type="ECO:0008006" key="4">
    <source>
        <dbReference type="Google" id="ProtNLM"/>
    </source>
</evidence>
<feature type="transmembrane region" description="Helical" evidence="1">
    <location>
        <begin position="255"/>
        <end position="276"/>
    </location>
</feature>
<gene>
    <name evidence="2" type="ORF">L596_020192</name>
</gene>
<keyword evidence="1" id="KW-0812">Transmembrane</keyword>